<proteinExistence type="predicted"/>
<sequence length="227" mass="25001">MEKLLHRIQTPPIYPMGQPPPPPPQSAQLSGQEPIHAPPLSSAWAHAPPPVNLTAHPIRFYASSPVQPSHPFGHPSSHAPPDNNLQNCQICTAVQICPSTLYINLSAIGTGLTNTITDCGLKWVSHRHPPTDLPMYSKNLVILLPNVPSNYITNSVAFSAQSLTRDNEKPIFICDHCKKQRHTKDRCWKLHGRPPRGNKRSSKEQQNLGRIDVRETASTSQPIGPTA</sequence>
<feature type="region of interest" description="Disordered" evidence="1">
    <location>
        <begin position="188"/>
        <end position="227"/>
    </location>
</feature>
<reference evidence="2" key="1">
    <citation type="submission" date="2023-03" db="UniProtKB">
        <authorList>
            <consortium name="EnsemblPlants"/>
        </authorList>
    </citation>
    <scope>IDENTIFICATION</scope>
</reference>
<evidence type="ECO:0000313" key="2">
    <source>
        <dbReference type="EnsemblPlants" id="MELO3C030531.2.1"/>
    </source>
</evidence>
<feature type="compositionally biased region" description="Polar residues" evidence="1">
    <location>
        <begin position="216"/>
        <end position="227"/>
    </location>
</feature>
<feature type="region of interest" description="Disordered" evidence="1">
    <location>
        <begin position="8"/>
        <end position="43"/>
    </location>
</feature>
<accession>A0A9I9E9J3</accession>
<organism evidence="2">
    <name type="scientific">Cucumis melo</name>
    <name type="common">Muskmelon</name>
    <dbReference type="NCBI Taxonomy" id="3656"/>
    <lineage>
        <taxon>Eukaryota</taxon>
        <taxon>Viridiplantae</taxon>
        <taxon>Streptophyta</taxon>
        <taxon>Embryophyta</taxon>
        <taxon>Tracheophyta</taxon>
        <taxon>Spermatophyta</taxon>
        <taxon>Magnoliopsida</taxon>
        <taxon>eudicotyledons</taxon>
        <taxon>Gunneridae</taxon>
        <taxon>Pentapetalae</taxon>
        <taxon>rosids</taxon>
        <taxon>fabids</taxon>
        <taxon>Cucurbitales</taxon>
        <taxon>Cucurbitaceae</taxon>
        <taxon>Benincaseae</taxon>
        <taxon>Cucumis</taxon>
    </lineage>
</organism>
<dbReference type="AlphaFoldDB" id="A0A9I9E9J3"/>
<feature type="compositionally biased region" description="Basic residues" evidence="1">
    <location>
        <begin position="188"/>
        <end position="200"/>
    </location>
</feature>
<dbReference type="Gramene" id="MELO3C030531.2.1">
    <property type="protein sequence ID" value="MELO3C030531.2.1"/>
    <property type="gene ID" value="MELO3C030531.2"/>
</dbReference>
<name>A0A9I9E9J3_CUCME</name>
<dbReference type="EnsemblPlants" id="MELO3C030531.2.1">
    <property type="protein sequence ID" value="MELO3C030531.2.1"/>
    <property type="gene ID" value="MELO3C030531.2"/>
</dbReference>
<evidence type="ECO:0008006" key="3">
    <source>
        <dbReference type="Google" id="ProtNLM"/>
    </source>
</evidence>
<protein>
    <recommendedName>
        <fullName evidence="3">UBN2_3 domain-containing protein</fullName>
    </recommendedName>
</protein>
<evidence type="ECO:0000256" key="1">
    <source>
        <dbReference type="SAM" id="MobiDB-lite"/>
    </source>
</evidence>
<feature type="compositionally biased region" description="Pro residues" evidence="1">
    <location>
        <begin position="12"/>
        <end position="25"/>
    </location>
</feature>